<comment type="similarity">
    <text evidence="1">Belongs to the sigma-70 factor family. ECF subfamily.</text>
</comment>
<dbReference type="InterPro" id="IPR036388">
    <property type="entry name" value="WH-like_DNA-bd_sf"/>
</dbReference>
<dbReference type="Proteomes" id="UP000006073">
    <property type="component" value="Unassembled WGS sequence"/>
</dbReference>
<dbReference type="InterPro" id="IPR013249">
    <property type="entry name" value="RNA_pol_sigma70_r4_t2"/>
</dbReference>
<organism evidence="7 8">
    <name type="scientific">Indibacter alkaliphilus (strain CCUG 57479 / KCTC 22604 / LW1)</name>
    <dbReference type="NCBI Taxonomy" id="1189612"/>
    <lineage>
        <taxon>Bacteria</taxon>
        <taxon>Pseudomonadati</taxon>
        <taxon>Bacteroidota</taxon>
        <taxon>Cytophagia</taxon>
        <taxon>Cytophagales</taxon>
        <taxon>Cyclobacteriaceae</taxon>
    </lineage>
</organism>
<dbReference type="GO" id="GO:0016987">
    <property type="term" value="F:sigma factor activity"/>
    <property type="evidence" value="ECO:0007669"/>
    <property type="project" value="UniProtKB-KW"/>
</dbReference>
<reference evidence="7 8" key="1">
    <citation type="journal article" date="2013" name="Genome Announc.">
        <title>Draft Genome Sequence of Indibacter alkaliphilus Strain LW1T, Isolated from Lonar Lake, a Haloalkaline Lake in the Buldana District of Maharashtra, India.</title>
        <authorList>
            <person name="Singh A."/>
            <person name="Kumar Jangir P."/>
            <person name="Sharma R."/>
            <person name="Singh A."/>
            <person name="Kumar Pinnaka A."/>
            <person name="Shivaji S."/>
        </authorList>
    </citation>
    <scope>NUCLEOTIDE SEQUENCE [LARGE SCALE GENOMIC DNA]</scope>
    <source>
        <strain evidence="8">CCUG 57479 / KCTC 22604 / LW1</strain>
    </source>
</reference>
<dbReference type="SUPFAM" id="SSF88946">
    <property type="entry name" value="Sigma2 domain of RNA polymerase sigma factors"/>
    <property type="match status" value="1"/>
</dbReference>
<feature type="domain" description="RNA polymerase sigma factor 70 region 4 type 2" evidence="6">
    <location>
        <begin position="121"/>
        <end position="172"/>
    </location>
</feature>
<proteinExistence type="inferred from homology"/>
<accession>S2DKS6</accession>
<dbReference type="STRING" id="1189612.A33Q_1644"/>
<evidence type="ECO:0000313" key="7">
    <source>
        <dbReference type="EMBL" id="EOZ97835.1"/>
    </source>
</evidence>
<dbReference type="Pfam" id="PF08281">
    <property type="entry name" value="Sigma70_r4_2"/>
    <property type="match status" value="1"/>
</dbReference>
<evidence type="ECO:0000256" key="2">
    <source>
        <dbReference type="ARBA" id="ARBA00023015"/>
    </source>
</evidence>
<keyword evidence="2" id="KW-0805">Transcription regulation</keyword>
<dbReference type="NCBIfam" id="TIGR02937">
    <property type="entry name" value="sigma70-ECF"/>
    <property type="match status" value="1"/>
</dbReference>
<keyword evidence="3" id="KW-0731">Sigma factor</keyword>
<name>S2DKS6_INDAL</name>
<dbReference type="InterPro" id="IPR039425">
    <property type="entry name" value="RNA_pol_sigma-70-like"/>
</dbReference>
<dbReference type="InterPro" id="IPR013324">
    <property type="entry name" value="RNA_pol_sigma_r3/r4-like"/>
</dbReference>
<dbReference type="SUPFAM" id="SSF88659">
    <property type="entry name" value="Sigma3 and sigma4 domains of RNA polymerase sigma factors"/>
    <property type="match status" value="1"/>
</dbReference>
<evidence type="ECO:0000259" key="6">
    <source>
        <dbReference type="Pfam" id="PF08281"/>
    </source>
</evidence>
<gene>
    <name evidence="7" type="ORF">A33Q_1644</name>
</gene>
<dbReference type="Pfam" id="PF04542">
    <property type="entry name" value="Sigma70_r2"/>
    <property type="match status" value="1"/>
</dbReference>
<dbReference type="InterPro" id="IPR014284">
    <property type="entry name" value="RNA_pol_sigma-70_dom"/>
</dbReference>
<evidence type="ECO:0000256" key="4">
    <source>
        <dbReference type="ARBA" id="ARBA00023163"/>
    </source>
</evidence>
<dbReference type="PANTHER" id="PTHR43133">
    <property type="entry name" value="RNA POLYMERASE ECF-TYPE SIGMA FACTO"/>
    <property type="match status" value="1"/>
</dbReference>
<dbReference type="InterPro" id="IPR013325">
    <property type="entry name" value="RNA_pol_sigma_r2"/>
</dbReference>
<sequence length="193" mass="22197">MQALDQKVFTDILQGDVAAFEILFKSHYSALCRFAYQYLSDKDAAEEVVQSAFIGFWEKKESIHIDASLKSYLYSSVRNACLNELKRLKVRQVHAEAVVADGERYTHAADHQAIKNELESKIQEAIEALPDQCQLIFRMSRFEDLKYQEIADALQISIKTVENQMGKALKLMRLKLKDYLPFIVIFSAQLLKL</sequence>
<keyword evidence="4" id="KW-0804">Transcription</keyword>
<dbReference type="eggNOG" id="COG1595">
    <property type="taxonomic scope" value="Bacteria"/>
</dbReference>
<keyword evidence="8" id="KW-1185">Reference proteome</keyword>
<evidence type="ECO:0000256" key="3">
    <source>
        <dbReference type="ARBA" id="ARBA00023082"/>
    </source>
</evidence>
<evidence type="ECO:0000259" key="5">
    <source>
        <dbReference type="Pfam" id="PF04542"/>
    </source>
</evidence>
<feature type="domain" description="RNA polymerase sigma-70 region 2" evidence="5">
    <location>
        <begin position="23"/>
        <end position="89"/>
    </location>
</feature>
<dbReference type="PANTHER" id="PTHR43133:SF46">
    <property type="entry name" value="RNA POLYMERASE SIGMA-70 FACTOR ECF SUBFAMILY"/>
    <property type="match status" value="1"/>
</dbReference>
<dbReference type="AlphaFoldDB" id="S2DKS6"/>
<dbReference type="NCBIfam" id="TIGR02985">
    <property type="entry name" value="Sig70_bacteroi1"/>
    <property type="match status" value="1"/>
</dbReference>
<dbReference type="EMBL" id="ALWO02000027">
    <property type="protein sequence ID" value="EOZ97835.1"/>
    <property type="molecule type" value="Genomic_DNA"/>
</dbReference>
<dbReference type="Gene3D" id="1.10.10.10">
    <property type="entry name" value="Winged helix-like DNA-binding domain superfamily/Winged helix DNA-binding domain"/>
    <property type="match status" value="1"/>
</dbReference>
<comment type="caution">
    <text evidence="7">The sequence shown here is derived from an EMBL/GenBank/DDBJ whole genome shotgun (WGS) entry which is preliminary data.</text>
</comment>
<dbReference type="RefSeq" id="WP_009036289.1">
    <property type="nucleotide sequence ID" value="NZ_ALWO02000027.1"/>
</dbReference>
<evidence type="ECO:0000313" key="8">
    <source>
        <dbReference type="Proteomes" id="UP000006073"/>
    </source>
</evidence>
<protein>
    <submittedName>
        <fullName evidence="7">RNA polymerase ECF-type sigma factor</fullName>
    </submittedName>
</protein>
<dbReference type="InterPro" id="IPR007627">
    <property type="entry name" value="RNA_pol_sigma70_r2"/>
</dbReference>
<dbReference type="InterPro" id="IPR014327">
    <property type="entry name" value="RNA_pol_sigma70_bacteroid"/>
</dbReference>
<dbReference type="CDD" id="cd06171">
    <property type="entry name" value="Sigma70_r4"/>
    <property type="match status" value="1"/>
</dbReference>
<dbReference type="OrthoDB" id="1524077at2"/>
<dbReference type="Gene3D" id="1.10.1740.10">
    <property type="match status" value="1"/>
</dbReference>
<evidence type="ECO:0000256" key="1">
    <source>
        <dbReference type="ARBA" id="ARBA00010641"/>
    </source>
</evidence>
<dbReference type="GO" id="GO:0003677">
    <property type="term" value="F:DNA binding"/>
    <property type="evidence" value="ECO:0007669"/>
    <property type="project" value="InterPro"/>
</dbReference>
<dbReference type="GO" id="GO:0006352">
    <property type="term" value="P:DNA-templated transcription initiation"/>
    <property type="evidence" value="ECO:0007669"/>
    <property type="project" value="InterPro"/>
</dbReference>